<organism evidence="3 4">
    <name type="scientific">Mucilaginibacter conchicola</name>
    <dbReference type="NCBI Taxonomy" id="2303333"/>
    <lineage>
        <taxon>Bacteria</taxon>
        <taxon>Pseudomonadati</taxon>
        <taxon>Bacteroidota</taxon>
        <taxon>Sphingobacteriia</taxon>
        <taxon>Sphingobacteriales</taxon>
        <taxon>Sphingobacteriaceae</taxon>
        <taxon>Mucilaginibacter</taxon>
    </lineage>
</organism>
<name>A0A372NRV2_9SPHI</name>
<dbReference type="PANTHER" id="PTHR24321">
    <property type="entry name" value="DEHYDROGENASES, SHORT CHAIN"/>
    <property type="match status" value="1"/>
</dbReference>
<evidence type="ECO:0000256" key="1">
    <source>
        <dbReference type="ARBA" id="ARBA00006484"/>
    </source>
</evidence>
<dbReference type="NCBIfam" id="NF005559">
    <property type="entry name" value="PRK07231.1"/>
    <property type="match status" value="1"/>
</dbReference>
<keyword evidence="4" id="KW-1185">Reference proteome</keyword>
<dbReference type="Gene3D" id="3.40.50.720">
    <property type="entry name" value="NAD(P)-binding Rossmann-like Domain"/>
    <property type="match status" value="1"/>
</dbReference>
<dbReference type="InterPro" id="IPR036291">
    <property type="entry name" value="NAD(P)-bd_dom_sf"/>
</dbReference>
<reference evidence="3 4" key="1">
    <citation type="submission" date="2018-08" db="EMBL/GenBank/DDBJ databases">
        <title>Mucilaginibacter sp. MYSH2.</title>
        <authorList>
            <person name="Seo T."/>
        </authorList>
    </citation>
    <scope>NUCLEOTIDE SEQUENCE [LARGE SCALE GENOMIC DNA]</scope>
    <source>
        <strain evidence="3 4">MYSH2</strain>
    </source>
</reference>
<comment type="caution">
    <text evidence="3">The sequence shown here is derived from an EMBL/GenBank/DDBJ whole genome shotgun (WGS) entry which is preliminary data.</text>
</comment>
<dbReference type="AlphaFoldDB" id="A0A372NRV2"/>
<dbReference type="Proteomes" id="UP000264217">
    <property type="component" value="Unassembled WGS sequence"/>
</dbReference>
<evidence type="ECO:0000313" key="4">
    <source>
        <dbReference type="Proteomes" id="UP000264217"/>
    </source>
</evidence>
<dbReference type="GO" id="GO:0016491">
    <property type="term" value="F:oxidoreductase activity"/>
    <property type="evidence" value="ECO:0007669"/>
    <property type="project" value="UniProtKB-KW"/>
</dbReference>
<dbReference type="PRINTS" id="PR00081">
    <property type="entry name" value="GDHRDH"/>
</dbReference>
<sequence length="248" mass="25533">MLKDKVALVTGAGSGIGKEVALKYAAAGAKVIVSDIVEKGGNETVAEILATGGEAFFVKADTGKPEENELLVQKTIEKYGALHIACNNAGIGGPSAPAGEYPLDAWDKVISINLSGVFYGMRYQLPAILKSGGGNIVNMASILGKVGFAGSSAYVAAKHGVIGLTEASAVEYAAKGVRINAVGPGFIKTPLVESSMSQEAREALIALHPIGRLGESAEVAELVLWLSSDKASFVTGAYYNVDGGYLAR</sequence>
<evidence type="ECO:0000256" key="2">
    <source>
        <dbReference type="ARBA" id="ARBA00023002"/>
    </source>
</evidence>
<dbReference type="Pfam" id="PF13561">
    <property type="entry name" value="adh_short_C2"/>
    <property type="match status" value="1"/>
</dbReference>
<dbReference type="OrthoDB" id="597477at2"/>
<comment type="similarity">
    <text evidence="1">Belongs to the short-chain dehydrogenases/reductases (SDR) family.</text>
</comment>
<dbReference type="FunFam" id="3.40.50.720:FF:000084">
    <property type="entry name" value="Short-chain dehydrogenase reductase"/>
    <property type="match status" value="1"/>
</dbReference>
<protein>
    <submittedName>
        <fullName evidence="3">SDR family oxidoreductase</fullName>
    </submittedName>
</protein>
<keyword evidence="2" id="KW-0560">Oxidoreductase</keyword>
<evidence type="ECO:0000313" key="3">
    <source>
        <dbReference type="EMBL" id="RFZ91370.1"/>
    </source>
</evidence>
<dbReference type="SUPFAM" id="SSF51735">
    <property type="entry name" value="NAD(P)-binding Rossmann-fold domains"/>
    <property type="match status" value="1"/>
</dbReference>
<gene>
    <name evidence="3" type="ORF">D0C36_18615</name>
</gene>
<dbReference type="EMBL" id="QWDC01000003">
    <property type="protein sequence ID" value="RFZ91370.1"/>
    <property type="molecule type" value="Genomic_DNA"/>
</dbReference>
<dbReference type="PANTHER" id="PTHR24321:SF8">
    <property type="entry name" value="ESTRADIOL 17-BETA-DEHYDROGENASE 8-RELATED"/>
    <property type="match status" value="1"/>
</dbReference>
<dbReference type="PRINTS" id="PR00080">
    <property type="entry name" value="SDRFAMILY"/>
</dbReference>
<proteinExistence type="inferred from homology"/>
<dbReference type="InterPro" id="IPR002347">
    <property type="entry name" value="SDR_fam"/>
</dbReference>
<accession>A0A372NRV2</accession>
<dbReference type="CDD" id="cd05233">
    <property type="entry name" value="SDR_c"/>
    <property type="match status" value="1"/>
</dbReference>